<dbReference type="AlphaFoldDB" id="F2J1X0"/>
<sequence>MAALDDDDPENPIAVAIGQRLDALAKVLEDACAKMGDLPEHIDVTKPATVLDQIVLDLFRATLHDQRDLIAQLRGRKPDELHVPEVRVLDHGRQ</sequence>
<name>F2J1X0_POLGS</name>
<dbReference type="HOGENOM" id="CLU_2383655_0_0_5"/>
<protein>
    <submittedName>
        <fullName evidence="1">Uncharacterized protein</fullName>
    </submittedName>
</protein>
<reference evidence="1 2" key="1">
    <citation type="journal article" date="2011" name="J. Bacteriol.">
        <title>Complete genome sequence of Polymorphum gilvum SL003B-26A1T, a crude oil-degrading bacterium from oil-polluted saline soil.</title>
        <authorList>
            <person name="Li S.G."/>
            <person name="Tang Y.Q."/>
            <person name="Nie Y."/>
            <person name="Cai M."/>
            <person name="Wu X.L."/>
        </authorList>
    </citation>
    <scope>NUCLEOTIDE SEQUENCE [LARGE SCALE GENOMIC DNA]</scope>
    <source>
        <strain evidence="2">LMG 25793 / CGMCC 1.9160 / SL003B-26A1</strain>
    </source>
</reference>
<proteinExistence type="predicted"/>
<dbReference type="Proteomes" id="UP000008130">
    <property type="component" value="Chromosome"/>
</dbReference>
<dbReference type="STRING" id="991905.SL003B_3609"/>
<accession>F2J1X0</accession>
<evidence type="ECO:0000313" key="1">
    <source>
        <dbReference type="EMBL" id="ADZ72031.1"/>
    </source>
</evidence>
<dbReference type="EMBL" id="CP002568">
    <property type="protein sequence ID" value="ADZ72031.1"/>
    <property type="molecule type" value="Genomic_DNA"/>
</dbReference>
<gene>
    <name evidence="1" type="ordered locus">SL003B_3609</name>
</gene>
<keyword evidence="2" id="KW-1185">Reference proteome</keyword>
<organism evidence="1 2">
    <name type="scientific">Polymorphum gilvum (strain LMG 25793 / CGMCC 1.9160 / SL003B-26A1)</name>
    <dbReference type="NCBI Taxonomy" id="991905"/>
    <lineage>
        <taxon>Bacteria</taxon>
        <taxon>Pseudomonadati</taxon>
        <taxon>Pseudomonadota</taxon>
        <taxon>Alphaproteobacteria</taxon>
        <taxon>Rhodobacterales</taxon>
        <taxon>Paracoccaceae</taxon>
        <taxon>Polymorphum</taxon>
    </lineage>
</organism>
<dbReference type="KEGG" id="pgv:SL003B_3609"/>
<evidence type="ECO:0000313" key="2">
    <source>
        <dbReference type="Proteomes" id="UP000008130"/>
    </source>
</evidence>